<dbReference type="SUPFAM" id="SSF54427">
    <property type="entry name" value="NTF2-like"/>
    <property type="match status" value="1"/>
</dbReference>
<dbReference type="InterPro" id="IPR032710">
    <property type="entry name" value="NTF2-like_dom_sf"/>
</dbReference>
<feature type="domain" description="SnoaL-like" evidence="2">
    <location>
        <begin position="50"/>
        <end position="172"/>
    </location>
</feature>
<feature type="region of interest" description="Disordered" evidence="1">
    <location>
        <begin position="28"/>
        <end position="47"/>
    </location>
</feature>
<evidence type="ECO:0000256" key="1">
    <source>
        <dbReference type="SAM" id="MobiDB-lite"/>
    </source>
</evidence>
<reference evidence="3 4" key="1">
    <citation type="submission" date="2018-06" db="EMBL/GenBank/DDBJ databases">
        <title>Phytoactinopolyspora halophila sp. nov., a novel halophilic actinomycete isolated from a saline soil in China.</title>
        <authorList>
            <person name="Tang S.-K."/>
        </authorList>
    </citation>
    <scope>NUCLEOTIDE SEQUENCE [LARGE SCALE GENOMIC DNA]</scope>
    <source>
        <strain evidence="3 4">YIM 96934</strain>
    </source>
</reference>
<protein>
    <recommendedName>
        <fullName evidence="2">SnoaL-like domain-containing protein</fullName>
    </recommendedName>
</protein>
<evidence type="ECO:0000259" key="2">
    <source>
        <dbReference type="Pfam" id="PF13577"/>
    </source>
</evidence>
<keyword evidence="4" id="KW-1185">Reference proteome</keyword>
<organism evidence="3 4">
    <name type="scientific">Phytoactinopolyspora halophila</name>
    <dbReference type="NCBI Taxonomy" id="1981511"/>
    <lineage>
        <taxon>Bacteria</taxon>
        <taxon>Bacillati</taxon>
        <taxon>Actinomycetota</taxon>
        <taxon>Actinomycetes</taxon>
        <taxon>Jiangellales</taxon>
        <taxon>Jiangellaceae</taxon>
        <taxon>Phytoactinopolyspora</taxon>
    </lineage>
</organism>
<dbReference type="Gene3D" id="3.10.450.50">
    <property type="match status" value="1"/>
</dbReference>
<proteinExistence type="predicted"/>
<evidence type="ECO:0000313" key="4">
    <source>
        <dbReference type="Proteomes" id="UP000250462"/>
    </source>
</evidence>
<gene>
    <name evidence="3" type="ORF">DPM12_19525</name>
</gene>
<accession>A0A329QCS4</accession>
<dbReference type="AlphaFoldDB" id="A0A329QCS4"/>
<sequence length="212" mass="23207">MWRGVTAARSTSTTSRLRWTSRSMLSTGTSRRHCRTDGRIEGTTGMTTSSADVTTTITAMLHAVDDRDWDTARALLAREVTVDYSSLWGGDAATMPSGTLVESWQGLLPGFDVTQHLLGPVVLAEADEQHARCTANVRAYHHLSDGDTPRTWTVAGRYQMNLVRDAHGWKVSGITLRLAYEEGDRSVVEIARKRLADGAAFGGFPRKSRPGT</sequence>
<dbReference type="InterPro" id="IPR037401">
    <property type="entry name" value="SnoaL-like"/>
</dbReference>
<name>A0A329QCS4_9ACTN</name>
<comment type="caution">
    <text evidence="3">The sequence shown here is derived from an EMBL/GenBank/DDBJ whole genome shotgun (WGS) entry which is preliminary data.</text>
</comment>
<dbReference type="Proteomes" id="UP000250462">
    <property type="component" value="Unassembled WGS sequence"/>
</dbReference>
<dbReference type="Pfam" id="PF13577">
    <property type="entry name" value="SnoaL_4"/>
    <property type="match status" value="1"/>
</dbReference>
<evidence type="ECO:0000313" key="3">
    <source>
        <dbReference type="EMBL" id="RAW10057.1"/>
    </source>
</evidence>
<dbReference type="EMBL" id="QMIG01000030">
    <property type="protein sequence ID" value="RAW10057.1"/>
    <property type="molecule type" value="Genomic_DNA"/>
</dbReference>